<dbReference type="InterPro" id="IPR043502">
    <property type="entry name" value="DNA/RNA_pol_sf"/>
</dbReference>
<feature type="non-terminal residue" evidence="3">
    <location>
        <position position="358"/>
    </location>
</feature>
<protein>
    <recommendedName>
        <fullName evidence="2">Reverse transcriptase Ty1/copia-type domain-containing protein</fullName>
    </recommendedName>
</protein>
<evidence type="ECO:0000313" key="4">
    <source>
        <dbReference type="Proteomes" id="UP000076858"/>
    </source>
</evidence>
<proteinExistence type="predicted"/>
<evidence type="ECO:0000256" key="1">
    <source>
        <dbReference type="SAM" id="MobiDB-lite"/>
    </source>
</evidence>
<feature type="region of interest" description="Disordered" evidence="1">
    <location>
        <begin position="1"/>
        <end position="60"/>
    </location>
</feature>
<dbReference type="InterPro" id="IPR013103">
    <property type="entry name" value="RVT_2"/>
</dbReference>
<reference evidence="3 4" key="1">
    <citation type="submission" date="2016-03" db="EMBL/GenBank/DDBJ databases">
        <title>EvidentialGene: Evidence-directed Construction of Genes on Genomes.</title>
        <authorList>
            <person name="Gilbert D.G."/>
            <person name="Choi J.-H."/>
            <person name="Mockaitis K."/>
            <person name="Colbourne J."/>
            <person name="Pfrender M."/>
        </authorList>
    </citation>
    <scope>NUCLEOTIDE SEQUENCE [LARGE SCALE GENOMIC DNA]</scope>
    <source>
        <strain evidence="3 4">Xinb3</strain>
        <tissue evidence="3">Complete organism</tissue>
    </source>
</reference>
<dbReference type="OrthoDB" id="8188638at2759"/>
<dbReference type="SUPFAM" id="SSF56672">
    <property type="entry name" value="DNA/RNA polymerases"/>
    <property type="match status" value="1"/>
</dbReference>
<dbReference type="GO" id="GO:0071897">
    <property type="term" value="P:DNA biosynthetic process"/>
    <property type="evidence" value="ECO:0007669"/>
    <property type="project" value="UniProtKB-ARBA"/>
</dbReference>
<gene>
    <name evidence="3" type="ORF">APZ42_001720</name>
</gene>
<dbReference type="Proteomes" id="UP000076858">
    <property type="component" value="Unassembled WGS sequence"/>
</dbReference>
<accession>A0A164ISN4</accession>
<dbReference type="AlphaFoldDB" id="A0A164ISN4"/>
<dbReference type="STRING" id="35525.A0A164ISN4"/>
<feature type="domain" description="Reverse transcriptase Ty1/copia-type" evidence="2">
    <location>
        <begin position="115"/>
        <end position="358"/>
    </location>
</feature>
<comment type="caution">
    <text evidence="3">The sequence shown here is derived from an EMBL/GenBank/DDBJ whole genome shotgun (WGS) entry which is preliminary data.</text>
</comment>
<evidence type="ECO:0000313" key="3">
    <source>
        <dbReference type="EMBL" id="KZS01578.1"/>
    </source>
</evidence>
<keyword evidence="4" id="KW-1185">Reference proteome</keyword>
<sequence>AQEGHPRAPEPQPTTKNHHQGEASDPEQTDYTAKPLQQPEASGTPEESQGEKETQVRRSLRGRVPLREWKAYPAKSRSCASGLFIPDSYAAAINCPEATQWKAAIKEEYQSLMENETWSLVECPRGRSPIKSRWTFDIKPGMNGEQRRFKARFVAKGFRQRPGYDFYETYASVVTHDTLRMLTSIIAAENLEAVQMDIKTAFLYGQLAEEIYMVQPEGFIAPGQENKACRLHKCLYGLKQASRVWGEHFTDFIKQQGLNQSVADPCLFSRTNGAEKTFLVIWVDDGIVASTDKQVIDKFLVALGGTFKIRAYPLERFVGITITRDRKRRTIHLGQPDYIEHLVNKFQMTSCFPKSVPV</sequence>
<evidence type="ECO:0000259" key="2">
    <source>
        <dbReference type="Pfam" id="PF07727"/>
    </source>
</evidence>
<feature type="non-terminal residue" evidence="3">
    <location>
        <position position="1"/>
    </location>
</feature>
<organism evidence="3 4">
    <name type="scientific">Daphnia magna</name>
    <dbReference type="NCBI Taxonomy" id="35525"/>
    <lineage>
        <taxon>Eukaryota</taxon>
        <taxon>Metazoa</taxon>
        <taxon>Ecdysozoa</taxon>
        <taxon>Arthropoda</taxon>
        <taxon>Crustacea</taxon>
        <taxon>Branchiopoda</taxon>
        <taxon>Diplostraca</taxon>
        <taxon>Cladocera</taxon>
        <taxon>Anomopoda</taxon>
        <taxon>Daphniidae</taxon>
        <taxon>Daphnia</taxon>
    </lineage>
</organism>
<name>A0A164ISN4_9CRUS</name>
<dbReference type="EMBL" id="LRGB01006569">
    <property type="protein sequence ID" value="KZS01578.1"/>
    <property type="molecule type" value="Genomic_DNA"/>
</dbReference>
<dbReference type="Pfam" id="PF07727">
    <property type="entry name" value="RVT_2"/>
    <property type="match status" value="1"/>
</dbReference>